<protein>
    <submittedName>
        <fullName evidence="2">Uncharacterized protein</fullName>
    </submittedName>
</protein>
<reference evidence="2 3" key="1">
    <citation type="submission" date="2020-01" db="EMBL/GenBank/DDBJ databases">
        <title>Complete genome sequence of Chitinophaga sp. H33E-04 isolated from quinoa roots.</title>
        <authorList>
            <person name="Weon H.-Y."/>
            <person name="Lee S.A."/>
        </authorList>
    </citation>
    <scope>NUCLEOTIDE SEQUENCE [LARGE SCALE GENOMIC DNA]</scope>
    <source>
        <strain evidence="2 3">H33E-04</strain>
    </source>
</reference>
<proteinExistence type="predicted"/>
<keyword evidence="1" id="KW-0812">Transmembrane</keyword>
<organism evidence="2 3">
    <name type="scientific">Chitinophaga agri</name>
    <dbReference type="NCBI Taxonomy" id="2703787"/>
    <lineage>
        <taxon>Bacteria</taxon>
        <taxon>Pseudomonadati</taxon>
        <taxon>Bacteroidota</taxon>
        <taxon>Chitinophagia</taxon>
        <taxon>Chitinophagales</taxon>
        <taxon>Chitinophagaceae</taxon>
        <taxon>Chitinophaga</taxon>
    </lineage>
</organism>
<feature type="transmembrane region" description="Helical" evidence="1">
    <location>
        <begin position="20"/>
        <end position="43"/>
    </location>
</feature>
<sequence>MHYLEKADKGKAPLGWTFKYRFLDIAIVNVLLLVAFEVVRLVIPVKWRTM</sequence>
<gene>
    <name evidence="2" type="ORF">GWR21_18550</name>
</gene>
<dbReference type="RefSeq" id="WP_162333192.1">
    <property type="nucleotide sequence ID" value="NZ_CP048113.1"/>
</dbReference>
<dbReference type="KEGG" id="chih:GWR21_18550"/>
<evidence type="ECO:0000313" key="3">
    <source>
        <dbReference type="Proteomes" id="UP000476411"/>
    </source>
</evidence>
<evidence type="ECO:0000256" key="1">
    <source>
        <dbReference type="SAM" id="Phobius"/>
    </source>
</evidence>
<dbReference type="EMBL" id="CP048113">
    <property type="protein sequence ID" value="QHS61523.1"/>
    <property type="molecule type" value="Genomic_DNA"/>
</dbReference>
<keyword evidence="3" id="KW-1185">Reference proteome</keyword>
<accession>A0A6B9ZLR0</accession>
<keyword evidence="1" id="KW-1133">Transmembrane helix</keyword>
<keyword evidence="1" id="KW-0472">Membrane</keyword>
<dbReference type="AlphaFoldDB" id="A0A6B9ZLR0"/>
<dbReference type="Proteomes" id="UP000476411">
    <property type="component" value="Chromosome"/>
</dbReference>
<evidence type="ECO:0000313" key="2">
    <source>
        <dbReference type="EMBL" id="QHS61523.1"/>
    </source>
</evidence>
<name>A0A6B9ZLR0_9BACT</name>